<dbReference type="Proteomes" id="UP000753802">
    <property type="component" value="Unassembled WGS sequence"/>
</dbReference>
<feature type="transmembrane region" description="Helical" evidence="6">
    <location>
        <begin position="29"/>
        <end position="50"/>
    </location>
</feature>
<feature type="transmembrane region" description="Helical" evidence="6">
    <location>
        <begin position="395"/>
        <end position="418"/>
    </location>
</feature>
<gene>
    <name evidence="9" type="ORF">GWC95_11635</name>
</gene>
<dbReference type="RefSeq" id="WP_161818897.1">
    <property type="nucleotide sequence ID" value="NZ_JAACJS010000015.1"/>
</dbReference>
<dbReference type="InterPro" id="IPR025857">
    <property type="entry name" value="MacB_PCD"/>
</dbReference>
<evidence type="ECO:0000313" key="9">
    <source>
        <dbReference type="EMBL" id="NCI50579.1"/>
    </source>
</evidence>
<sequence>MSTQPTSAWIGHYLKTTFRAMQKNRLHSFLNIAGMSVAFTCSILLLLSVYNDLSYDQFHENKDKLFKVYNFSSKTDGVELSNTMGFPMGPALKSENIGIQKSTRIKNGGNKIRYKQKELDISTTFVDNDFFSMFSFPILKGNHSSPLGNLSDIVLSDETAAKIFSSDEDPVGKTIEVKMGGEWKSLVVSAVIKAKPQNSSIGYAALVRIELDNNYAAQKDQWFTQHHSVYVQLAPNTTQANVEQRLRAFSKKYIPTDEQYLREKGYIPDARGDMEGIRLLPISDIHFNAEIGTGNTTSRSFLYILILTAVVILVIACFNFINLNIGISFTRSKEIGIRKCLGAGKSQIWLQIWGESLVTAFIAMAIGIVASLLLVKGFNKLFITRIDSSLLYQPQIVLLLLAILILVSFFAGSYPAFVMTRLKTVEILKGKISMKSNGLFRNTLVAVQFMIATILICTTIVIYEQFQHLRKAPLGYNTSSIVSVPINNEANGKNIVRQMRMRLASQTSVVGVTGTSVNLGLGTDGSVSKWSSTFGYKGKDVQTSWVTADVDFLKTMGIAPKEGRDLSSEYMSDTANAVIVTESMARQLTGGSAVGLSFFSDSSKPKWNVVGVIPDFHFYSMYQSTEPLTIRVTAGNEMSYALIRVNTNNPAATMDLIKSVYAEIEPRKEFRGSFVNENVDRWYENEKRLSKMFSIAASVAIVLCCMGLFGITLIVIAQRVKEIGVRKVLGASVTGIAVLVSRSFIRPVIVAIVIASPVAWWIMQKWLQDFSYRITISWWMFALTGFTALLIAVMTISYQAIKAALANPVKSLRTE</sequence>
<dbReference type="PANTHER" id="PTHR30572:SF18">
    <property type="entry name" value="ABC-TYPE MACROLIDE FAMILY EXPORT SYSTEM PERMEASE COMPONENT 2"/>
    <property type="match status" value="1"/>
</dbReference>
<protein>
    <submittedName>
        <fullName evidence="9">FtsX-like permease family protein</fullName>
    </submittedName>
</protein>
<keyword evidence="2" id="KW-1003">Cell membrane</keyword>
<dbReference type="InterPro" id="IPR050250">
    <property type="entry name" value="Macrolide_Exporter_MacB"/>
</dbReference>
<dbReference type="PANTHER" id="PTHR30572">
    <property type="entry name" value="MEMBRANE COMPONENT OF TRANSPORTER-RELATED"/>
    <property type="match status" value="1"/>
</dbReference>
<evidence type="ECO:0000259" key="7">
    <source>
        <dbReference type="Pfam" id="PF02687"/>
    </source>
</evidence>
<dbReference type="Pfam" id="PF12704">
    <property type="entry name" value="MacB_PCD"/>
    <property type="match status" value="1"/>
</dbReference>
<feature type="transmembrane region" description="Helical" evidence="6">
    <location>
        <begin position="301"/>
        <end position="327"/>
    </location>
</feature>
<feature type="transmembrane region" description="Helical" evidence="6">
    <location>
        <begin position="439"/>
        <end position="463"/>
    </location>
</feature>
<comment type="subcellular location">
    <subcellularLocation>
        <location evidence="1">Cell membrane</location>
        <topology evidence="1">Multi-pass membrane protein</topology>
    </subcellularLocation>
</comment>
<dbReference type="InterPro" id="IPR003838">
    <property type="entry name" value="ABC3_permease_C"/>
</dbReference>
<feature type="transmembrane region" description="Helical" evidence="6">
    <location>
        <begin position="744"/>
        <end position="763"/>
    </location>
</feature>
<feature type="domain" description="ABC3 transporter permease C-terminal" evidence="7">
    <location>
        <begin position="695"/>
        <end position="805"/>
    </location>
</feature>
<evidence type="ECO:0000256" key="2">
    <source>
        <dbReference type="ARBA" id="ARBA00022475"/>
    </source>
</evidence>
<evidence type="ECO:0000256" key="3">
    <source>
        <dbReference type="ARBA" id="ARBA00022692"/>
    </source>
</evidence>
<evidence type="ECO:0000313" key="10">
    <source>
        <dbReference type="Proteomes" id="UP000753802"/>
    </source>
</evidence>
<evidence type="ECO:0000256" key="4">
    <source>
        <dbReference type="ARBA" id="ARBA00022989"/>
    </source>
</evidence>
<dbReference type="EMBL" id="JAACJS010000015">
    <property type="protein sequence ID" value="NCI50579.1"/>
    <property type="molecule type" value="Genomic_DNA"/>
</dbReference>
<evidence type="ECO:0000256" key="1">
    <source>
        <dbReference type="ARBA" id="ARBA00004651"/>
    </source>
</evidence>
<evidence type="ECO:0000256" key="6">
    <source>
        <dbReference type="SAM" id="Phobius"/>
    </source>
</evidence>
<evidence type="ECO:0000259" key="8">
    <source>
        <dbReference type="Pfam" id="PF12704"/>
    </source>
</evidence>
<feature type="transmembrane region" description="Helical" evidence="6">
    <location>
        <begin position="348"/>
        <end position="375"/>
    </location>
</feature>
<feature type="transmembrane region" description="Helical" evidence="6">
    <location>
        <begin position="695"/>
        <end position="717"/>
    </location>
</feature>
<evidence type="ECO:0000256" key="5">
    <source>
        <dbReference type="ARBA" id="ARBA00023136"/>
    </source>
</evidence>
<name>A0ABW9ZTW1_9BACT</name>
<keyword evidence="3 6" id="KW-0812">Transmembrane</keyword>
<dbReference type="Pfam" id="PF02687">
    <property type="entry name" value="FtsX"/>
    <property type="match status" value="2"/>
</dbReference>
<accession>A0ABW9ZTW1</accession>
<keyword evidence="4 6" id="KW-1133">Transmembrane helix</keyword>
<proteinExistence type="predicted"/>
<feature type="domain" description="ABC3 transporter permease C-terminal" evidence="7">
    <location>
        <begin position="307"/>
        <end position="421"/>
    </location>
</feature>
<organism evidence="9 10">
    <name type="scientific">Sediminibacterium roseum</name>
    <dbReference type="NCBI Taxonomy" id="1978412"/>
    <lineage>
        <taxon>Bacteria</taxon>
        <taxon>Pseudomonadati</taxon>
        <taxon>Bacteroidota</taxon>
        <taxon>Chitinophagia</taxon>
        <taxon>Chitinophagales</taxon>
        <taxon>Chitinophagaceae</taxon>
        <taxon>Sediminibacterium</taxon>
    </lineage>
</organism>
<keyword evidence="5 6" id="KW-0472">Membrane</keyword>
<comment type="caution">
    <text evidence="9">The sequence shown here is derived from an EMBL/GenBank/DDBJ whole genome shotgun (WGS) entry which is preliminary data.</text>
</comment>
<feature type="transmembrane region" description="Helical" evidence="6">
    <location>
        <begin position="778"/>
        <end position="801"/>
    </location>
</feature>
<keyword evidence="10" id="KW-1185">Reference proteome</keyword>
<reference evidence="9 10" key="1">
    <citation type="submission" date="2020-01" db="EMBL/GenBank/DDBJ databases">
        <title>Genome analysis.</title>
        <authorList>
            <person name="Wu S."/>
            <person name="Wang G."/>
        </authorList>
    </citation>
    <scope>NUCLEOTIDE SEQUENCE [LARGE SCALE GENOMIC DNA]</scope>
    <source>
        <strain evidence="9 10">SYL130</strain>
    </source>
</reference>
<feature type="domain" description="MacB-like periplasmic core" evidence="8">
    <location>
        <begin position="28"/>
        <end position="248"/>
    </location>
</feature>